<protein>
    <submittedName>
        <fullName evidence="6">Cytochrome c-type biogenesis protein CcmH</fullName>
    </submittedName>
</protein>
<proteinExistence type="predicted"/>
<keyword evidence="5" id="KW-0472">Membrane</keyword>
<feature type="region of interest" description="Disordered" evidence="4">
    <location>
        <begin position="278"/>
        <end position="299"/>
    </location>
</feature>
<dbReference type="PANTHER" id="PTHR47870:SF1">
    <property type="entry name" value="CYTOCHROME C-TYPE BIOGENESIS PROTEIN CCMH"/>
    <property type="match status" value="1"/>
</dbReference>
<evidence type="ECO:0000256" key="1">
    <source>
        <dbReference type="ARBA" id="ARBA00004196"/>
    </source>
</evidence>
<name>A0ABS4DYX3_9HYPH</name>
<dbReference type="Pfam" id="PF13432">
    <property type="entry name" value="TPR_16"/>
    <property type="match status" value="1"/>
</dbReference>
<evidence type="ECO:0000256" key="3">
    <source>
        <dbReference type="PROSITE-ProRule" id="PRU00339"/>
    </source>
</evidence>
<keyword evidence="5" id="KW-0812">Transmembrane</keyword>
<dbReference type="SUPFAM" id="SSF48452">
    <property type="entry name" value="TPR-like"/>
    <property type="match status" value="1"/>
</dbReference>
<comment type="caution">
    <text evidence="6">The sequence shown here is derived from an EMBL/GenBank/DDBJ whole genome shotgun (WGS) entry which is preliminary data.</text>
</comment>
<keyword evidence="5" id="KW-1133">Transmembrane helix</keyword>
<feature type="transmembrane region" description="Helical" evidence="5">
    <location>
        <begin position="92"/>
        <end position="111"/>
    </location>
</feature>
<evidence type="ECO:0000256" key="2">
    <source>
        <dbReference type="ARBA" id="ARBA00022748"/>
    </source>
</evidence>
<accession>A0ABS4DYX3</accession>
<evidence type="ECO:0000313" key="7">
    <source>
        <dbReference type="Proteomes" id="UP000759443"/>
    </source>
</evidence>
<dbReference type="NCBIfam" id="TIGR03142">
    <property type="entry name" value="cytochro_ccmI"/>
    <property type="match status" value="1"/>
</dbReference>
<feature type="transmembrane region" description="Helical" evidence="5">
    <location>
        <begin position="6"/>
        <end position="23"/>
    </location>
</feature>
<dbReference type="InterPro" id="IPR011990">
    <property type="entry name" value="TPR-like_helical_dom_sf"/>
</dbReference>
<evidence type="ECO:0000256" key="4">
    <source>
        <dbReference type="SAM" id="MobiDB-lite"/>
    </source>
</evidence>
<keyword evidence="7" id="KW-1185">Reference proteome</keyword>
<feature type="compositionally biased region" description="Low complexity" evidence="4">
    <location>
        <begin position="278"/>
        <end position="292"/>
    </location>
</feature>
<comment type="subcellular location">
    <subcellularLocation>
        <location evidence="1">Cell envelope</location>
    </subcellularLocation>
</comment>
<dbReference type="EMBL" id="JAGGJU010000005">
    <property type="protein sequence ID" value="MBP1850887.1"/>
    <property type="molecule type" value="Genomic_DNA"/>
</dbReference>
<gene>
    <name evidence="6" type="ORF">J2Z17_002324</name>
</gene>
<keyword evidence="2" id="KW-0201">Cytochrome c-type biogenesis</keyword>
<feature type="repeat" description="TPR" evidence="3">
    <location>
        <begin position="222"/>
        <end position="255"/>
    </location>
</feature>
<dbReference type="InterPro" id="IPR019734">
    <property type="entry name" value="TPR_rpt"/>
</dbReference>
<evidence type="ECO:0000256" key="5">
    <source>
        <dbReference type="SAM" id="Phobius"/>
    </source>
</evidence>
<organism evidence="6 7">
    <name type="scientific">Rhizobium halophytocola</name>
    <dbReference type="NCBI Taxonomy" id="735519"/>
    <lineage>
        <taxon>Bacteria</taxon>
        <taxon>Pseudomonadati</taxon>
        <taxon>Pseudomonadota</taxon>
        <taxon>Alphaproteobacteria</taxon>
        <taxon>Hyphomicrobiales</taxon>
        <taxon>Rhizobiaceae</taxon>
        <taxon>Rhizobium/Agrobacterium group</taxon>
        <taxon>Rhizobium</taxon>
    </lineage>
</organism>
<dbReference type="SMART" id="SM00028">
    <property type="entry name" value="TPR"/>
    <property type="match status" value="4"/>
</dbReference>
<dbReference type="RefSeq" id="WP_209945044.1">
    <property type="nucleotide sequence ID" value="NZ_JAGGJU010000005.1"/>
</dbReference>
<evidence type="ECO:0000313" key="6">
    <source>
        <dbReference type="EMBL" id="MBP1850887.1"/>
    </source>
</evidence>
<dbReference type="PROSITE" id="PS50005">
    <property type="entry name" value="TPR"/>
    <property type="match status" value="1"/>
</dbReference>
<dbReference type="InterPro" id="IPR051263">
    <property type="entry name" value="C-type_cytochrome_biogenesis"/>
</dbReference>
<keyword evidence="3" id="KW-0802">TPR repeat</keyword>
<sequence>MTFWIAAAILTFVVALFLLLPLWRSREVVATVSAGEAAVYRDQLGELERDRETGTIAPEDADYARAEIARRLIAVSHEEEQAAAGVDGRHRLAQVFVIVLLPVIALGLYLGTGAPGIPDQPLAARLENPGNNLALLVTKVEKHLAANPDDGSGWDVVAPIYMRMGRFGDADLAYRNAIRLLGENAVRLKGLGEAVIAQAEGVVTDEARSAFEKALKLAPDDPQAQYYLALALEQSGKKDEARAAFEAIVETSPKDAPWLEVVNRHVEANGGTVAAAPAGGAGAATEGSVASAPGNPSAADVAAANQMSGKDREQMIRGMVDSLDAKLRDDPNNAAGWSRLVRSYAMLDEQAKALDALKRGLAAFPPDSEQGKTLLAEARTLKLPVEDALK</sequence>
<dbReference type="Proteomes" id="UP000759443">
    <property type="component" value="Unassembled WGS sequence"/>
</dbReference>
<dbReference type="InterPro" id="IPR017560">
    <property type="entry name" value="Cyt_c_biogenesis_CcmI"/>
</dbReference>
<reference evidence="6 7" key="1">
    <citation type="submission" date="2021-03" db="EMBL/GenBank/DDBJ databases">
        <title>Genomic Encyclopedia of Type Strains, Phase IV (KMG-IV): sequencing the most valuable type-strain genomes for metagenomic binning, comparative biology and taxonomic classification.</title>
        <authorList>
            <person name="Goeker M."/>
        </authorList>
    </citation>
    <scope>NUCLEOTIDE SEQUENCE [LARGE SCALE GENOMIC DNA]</scope>
    <source>
        <strain evidence="6 7">DSM 21600</strain>
    </source>
</reference>
<dbReference type="PANTHER" id="PTHR47870">
    <property type="entry name" value="CYTOCHROME C-TYPE BIOGENESIS PROTEIN CCMH"/>
    <property type="match status" value="1"/>
</dbReference>
<dbReference type="Gene3D" id="1.25.40.10">
    <property type="entry name" value="Tetratricopeptide repeat domain"/>
    <property type="match status" value="2"/>
</dbReference>